<dbReference type="EMBL" id="JAPZBU010000008">
    <property type="protein sequence ID" value="KAJ5392433.1"/>
    <property type="molecule type" value="Genomic_DNA"/>
</dbReference>
<reference evidence="1" key="2">
    <citation type="journal article" date="2023" name="IMA Fungus">
        <title>Comparative genomic study of the Penicillium genus elucidates a diverse pangenome and 15 lateral gene transfer events.</title>
        <authorList>
            <person name="Petersen C."/>
            <person name="Sorensen T."/>
            <person name="Nielsen M.R."/>
            <person name="Sondergaard T.E."/>
            <person name="Sorensen J.L."/>
            <person name="Fitzpatrick D.A."/>
            <person name="Frisvad J.C."/>
            <person name="Nielsen K.L."/>
        </authorList>
    </citation>
    <scope>NUCLEOTIDE SEQUENCE</scope>
    <source>
        <strain evidence="1">IBT 29677</strain>
    </source>
</reference>
<sequence>MGLEKSYEKPRVKALESKGAVMPNARRYVTVTHTRIPIGLWDKRKADDGEKPETCVIFYFWKNAETEQDFKHKEGRHGQTKYQLAEQELRDAGAESWTEEHWVPRRLPNISK</sequence>
<dbReference type="AlphaFoldDB" id="A0A9W9VZT4"/>
<dbReference type="GeneID" id="81371540"/>
<dbReference type="RefSeq" id="XP_056488111.1">
    <property type="nucleotide sequence ID" value="XM_056632560.1"/>
</dbReference>
<gene>
    <name evidence="1" type="ORF">N7509_007923</name>
</gene>
<keyword evidence="2" id="KW-1185">Reference proteome</keyword>
<dbReference type="OrthoDB" id="4242566at2759"/>
<evidence type="ECO:0000313" key="1">
    <source>
        <dbReference type="EMBL" id="KAJ5392433.1"/>
    </source>
</evidence>
<dbReference type="Proteomes" id="UP001147747">
    <property type="component" value="Unassembled WGS sequence"/>
</dbReference>
<protein>
    <submittedName>
        <fullName evidence="1">Uncharacterized protein</fullName>
    </submittedName>
</protein>
<evidence type="ECO:0000313" key="2">
    <source>
        <dbReference type="Proteomes" id="UP001147747"/>
    </source>
</evidence>
<comment type="caution">
    <text evidence="1">The sequence shown here is derived from an EMBL/GenBank/DDBJ whole genome shotgun (WGS) entry which is preliminary data.</text>
</comment>
<accession>A0A9W9VZT4</accession>
<reference evidence="1" key="1">
    <citation type="submission" date="2022-12" db="EMBL/GenBank/DDBJ databases">
        <authorList>
            <person name="Petersen C."/>
        </authorList>
    </citation>
    <scope>NUCLEOTIDE SEQUENCE</scope>
    <source>
        <strain evidence="1">IBT 29677</strain>
    </source>
</reference>
<name>A0A9W9VZT4_9EURO</name>
<organism evidence="1 2">
    <name type="scientific">Penicillium cosmopolitanum</name>
    <dbReference type="NCBI Taxonomy" id="1131564"/>
    <lineage>
        <taxon>Eukaryota</taxon>
        <taxon>Fungi</taxon>
        <taxon>Dikarya</taxon>
        <taxon>Ascomycota</taxon>
        <taxon>Pezizomycotina</taxon>
        <taxon>Eurotiomycetes</taxon>
        <taxon>Eurotiomycetidae</taxon>
        <taxon>Eurotiales</taxon>
        <taxon>Aspergillaceae</taxon>
        <taxon>Penicillium</taxon>
    </lineage>
</organism>
<proteinExistence type="predicted"/>